<protein>
    <submittedName>
        <fullName evidence="1">Unannotated protein</fullName>
    </submittedName>
</protein>
<accession>A0A6J6CPW0</accession>
<organism evidence="1">
    <name type="scientific">freshwater metagenome</name>
    <dbReference type="NCBI Taxonomy" id="449393"/>
    <lineage>
        <taxon>unclassified sequences</taxon>
        <taxon>metagenomes</taxon>
        <taxon>ecological metagenomes</taxon>
    </lineage>
</organism>
<evidence type="ECO:0000313" key="1">
    <source>
        <dbReference type="EMBL" id="CAB4553327.1"/>
    </source>
</evidence>
<dbReference type="EMBL" id="CAEZTD010000009">
    <property type="protein sequence ID" value="CAB4553327.1"/>
    <property type="molecule type" value="Genomic_DNA"/>
</dbReference>
<name>A0A6J6CPW0_9ZZZZ</name>
<reference evidence="1" key="1">
    <citation type="submission" date="2020-05" db="EMBL/GenBank/DDBJ databases">
        <authorList>
            <person name="Chiriac C."/>
            <person name="Salcher M."/>
            <person name="Ghai R."/>
            <person name="Kavagutti S V."/>
        </authorList>
    </citation>
    <scope>NUCLEOTIDE SEQUENCE</scope>
</reference>
<proteinExistence type="predicted"/>
<dbReference type="AlphaFoldDB" id="A0A6J6CPW0"/>
<sequence>MTTAEVAVFDTTDAAAPSKVTEVMNARLVPVNVTEVPPEVPPTATESVLTVGAAA</sequence>
<gene>
    <name evidence="1" type="ORF">UFOPK1591_00199</name>
</gene>